<evidence type="ECO:0000256" key="5">
    <source>
        <dbReference type="ARBA" id="ARBA00023014"/>
    </source>
</evidence>
<dbReference type="SUPFAM" id="SSF102114">
    <property type="entry name" value="Radical SAM enzymes"/>
    <property type="match status" value="1"/>
</dbReference>
<proteinExistence type="predicted"/>
<dbReference type="SFLD" id="SFLDG01067">
    <property type="entry name" value="SPASM/twitch_domain_containing"/>
    <property type="match status" value="1"/>
</dbReference>
<evidence type="ECO:0000256" key="3">
    <source>
        <dbReference type="ARBA" id="ARBA00022723"/>
    </source>
</evidence>
<evidence type="ECO:0000256" key="4">
    <source>
        <dbReference type="ARBA" id="ARBA00023004"/>
    </source>
</evidence>
<comment type="cofactor">
    <cofactor evidence="1">
        <name>[4Fe-4S] cluster</name>
        <dbReference type="ChEBI" id="CHEBI:49883"/>
    </cofactor>
</comment>
<dbReference type="PANTHER" id="PTHR43728:SF1">
    <property type="entry name" value="FE-S OXIDOREDUCTASE"/>
    <property type="match status" value="1"/>
</dbReference>
<evidence type="ECO:0000256" key="1">
    <source>
        <dbReference type="ARBA" id="ARBA00001966"/>
    </source>
</evidence>
<evidence type="ECO:0000313" key="8">
    <source>
        <dbReference type="Proteomes" id="UP001575105"/>
    </source>
</evidence>
<dbReference type="EMBL" id="JBGUBD010000011">
    <property type="protein sequence ID" value="MFA9479710.1"/>
    <property type="molecule type" value="Genomic_DNA"/>
</dbReference>
<protein>
    <submittedName>
        <fullName evidence="7">Arsenosugar biosynthesis radical SAM (Seleno)protein ArsS</fullName>
    </submittedName>
</protein>
<dbReference type="PROSITE" id="PS51918">
    <property type="entry name" value="RADICAL_SAM"/>
    <property type="match status" value="1"/>
</dbReference>
<sequence>MANIPLTIQGQTGFDQYVDQAAGEPLTGRSIETVQVNVGLKCNLACHHCHVESSPKRTEQMSWQTMLDVLAAARMAGAQTLDITGGAPEMHPRFCDFVDAAIKQKLAVMVRTNLTIMLVDGYKDLPQFYADRGVHLVASLPCYLPNNVDKQRGRHVYRDSIEVIQRLNRIGYGSNSDKVLDLVYNPLGPTLPPEQKKLEKAYRVALFDQFDIRFNNLYAITNIAIGRFLHDLARDGKAEAYQQLLRDAFNPQTLEGLMCRHQLHVGHDGTMFDCDFNYALGLPMTGTLRHVRDFEPTRFMQRRIATGEHCFACTAGCGSSCGGALA</sequence>
<dbReference type="Pfam" id="PF12345">
    <property type="entry name" value="DUF3641"/>
    <property type="match status" value="1"/>
</dbReference>
<gene>
    <name evidence="7" type="primary">arsS</name>
    <name evidence="7" type="ORF">ACERK3_15590</name>
</gene>
<accession>A0ABV4U9D6</accession>
<dbReference type="InterPro" id="IPR024521">
    <property type="entry name" value="ArsS-like_C"/>
</dbReference>
<keyword evidence="4" id="KW-0408">Iron</keyword>
<comment type="caution">
    <text evidence="7">The sequence shown here is derived from an EMBL/GenBank/DDBJ whole genome shotgun (WGS) entry which is preliminary data.</text>
</comment>
<name>A0ABV4U9D6_9BACT</name>
<evidence type="ECO:0000313" key="7">
    <source>
        <dbReference type="EMBL" id="MFA9479710.1"/>
    </source>
</evidence>
<reference evidence="7 8" key="1">
    <citation type="submission" date="2024-08" db="EMBL/GenBank/DDBJ databases">
        <title>Whole-genome sequencing of halo(alkali)philic microorganisms from hypersaline lakes.</title>
        <authorList>
            <person name="Sorokin D.Y."/>
            <person name="Merkel A.Y."/>
            <person name="Messina E."/>
            <person name="Yakimov M."/>
        </authorList>
    </citation>
    <scope>NUCLEOTIDE SEQUENCE [LARGE SCALE GENOMIC DNA]</scope>
    <source>
        <strain evidence="7 8">AB-hyl4</strain>
    </source>
</reference>
<dbReference type="SFLD" id="SFLDS00029">
    <property type="entry name" value="Radical_SAM"/>
    <property type="match status" value="1"/>
</dbReference>
<dbReference type="Proteomes" id="UP001575105">
    <property type="component" value="Unassembled WGS sequence"/>
</dbReference>
<dbReference type="RefSeq" id="WP_425346634.1">
    <property type="nucleotide sequence ID" value="NZ_JBGUBD010000011.1"/>
</dbReference>
<dbReference type="CDD" id="cd01335">
    <property type="entry name" value="Radical_SAM"/>
    <property type="match status" value="1"/>
</dbReference>
<dbReference type="InterPro" id="IPR026351">
    <property type="entry name" value="rSAM_ArsS-like"/>
</dbReference>
<evidence type="ECO:0000259" key="6">
    <source>
        <dbReference type="PROSITE" id="PS51918"/>
    </source>
</evidence>
<organism evidence="7 8">
    <name type="scientific">Natronomicrosphaera hydrolytica</name>
    <dbReference type="NCBI Taxonomy" id="3242702"/>
    <lineage>
        <taxon>Bacteria</taxon>
        <taxon>Pseudomonadati</taxon>
        <taxon>Planctomycetota</taxon>
        <taxon>Phycisphaerae</taxon>
        <taxon>Phycisphaerales</taxon>
        <taxon>Phycisphaeraceae</taxon>
        <taxon>Natronomicrosphaera</taxon>
    </lineage>
</organism>
<evidence type="ECO:0000256" key="2">
    <source>
        <dbReference type="ARBA" id="ARBA00022691"/>
    </source>
</evidence>
<feature type="domain" description="Radical SAM core" evidence="6">
    <location>
        <begin position="26"/>
        <end position="227"/>
    </location>
</feature>
<dbReference type="InterPro" id="IPR013785">
    <property type="entry name" value="Aldolase_TIM"/>
</dbReference>
<dbReference type="InterPro" id="IPR007197">
    <property type="entry name" value="rSAM"/>
</dbReference>
<dbReference type="Pfam" id="PF04055">
    <property type="entry name" value="Radical_SAM"/>
    <property type="match status" value="1"/>
</dbReference>
<dbReference type="InterPro" id="IPR058240">
    <property type="entry name" value="rSAM_sf"/>
</dbReference>
<dbReference type="PANTHER" id="PTHR43728">
    <property type="entry name" value="SLR0304 PROTEIN"/>
    <property type="match status" value="1"/>
</dbReference>
<dbReference type="Gene3D" id="3.20.20.70">
    <property type="entry name" value="Aldolase class I"/>
    <property type="match status" value="1"/>
</dbReference>
<keyword evidence="2" id="KW-0949">S-adenosyl-L-methionine</keyword>
<keyword evidence="8" id="KW-1185">Reference proteome</keyword>
<keyword evidence="3" id="KW-0479">Metal-binding</keyword>
<dbReference type="NCBIfam" id="TIGR04167">
    <property type="entry name" value="rSAM_SeCys"/>
    <property type="match status" value="1"/>
</dbReference>
<keyword evidence="5" id="KW-0411">Iron-sulfur</keyword>